<evidence type="ECO:0000313" key="2">
    <source>
        <dbReference type="Proteomes" id="UP000317238"/>
    </source>
</evidence>
<organism evidence="1 2">
    <name type="scientific">Crateriforma conspicua</name>
    <dbReference type="NCBI Taxonomy" id="2527996"/>
    <lineage>
        <taxon>Bacteria</taxon>
        <taxon>Pseudomonadati</taxon>
        <taxon>Planctomycetota</taxon>
        <taxon>Planctomycetia</taxon>
        <taxon>Planctomycetales</taxon>
        <taxon>Planctomycetaceae</taxon>
        <taxon>Crateriforma</taxon>
    </lineage>
</organism>
<dbReference type="OrthoDB" id="176343at2"/>
<name>A0A5C5Y0L5_9PLAN</name>
<dbReference type="RefSeq" id="WP_146438475.1">
    <property type="nucleotide sequence ID" value="NZ_SJPL01000001.1"/>
</dbReference>
<accession>A0A5C5Y0L5</accession>
<sequence length="498" mass="55588">MQDRRRFVRNSIGAVTGSVASLAWLPKLAADDVAVAPEHVRFHDDIEPLVRLLEDTPRRQIVDQVFGEIRHGRSYQELLAALFLAGIRNVQPRPAVGFKFHSVLVVYSAHQASLAAVDQHRWTPLLWSIDYFKRAQQSDVREGDWTMAAAPSSNLPDPQKALRSLDDALTRWDVEAADAAATTVARTASAAQILDLLSKHAARDYRSIGHKSIYLANAFRTLGVIGWQHAEPVVRSLCYAILNHTGDPNPATSDLEVDRVGRSNWKLADQFSAGWLSSERKSIESATVAKELRTSSPEQASEFVLQLIQSGCHPDSVYDGIMVAAAEMVSRQAAIVPLHAVTTSNAMRFLYRTAHDDRTRKWLLLQNAAFIPHFRRSAEDRGKLNDTDLLQLSPSEDDSTDLDSVFDLVRKDRPEAARAVLKLASQPQVTHRLIGQARELVFLKGNDAHDYKFSSAALEDYQQIAPIWRARYLAGCSYLLHGRSERTTDLAERVLQFG</sequence>
<comment type="caution">
    <text evidence="1">The sequence shown here is derived from an EMBL/GenBank/DDBJ whole genome shotgun (WGS) entry which is preliminary data.</text>
</comment>
<dbReference type="PROSITE" id="PS51318">
    <property type="entry name" value="TAT"/>
    <property type="match status" value="1"/>
</dbReference>
<keyword evidence="2" id="KW-1185">Reference proteome</keyword>
<reference evidence="1 2" key="1">
    <citation type="submission" date="2019-02" db="EMBL/GenBank/DDBJ databases">
        <title>Deep-cultivation of Planctomycetes and their phenomic and genomic characterization uncovers novel biology.</title>
        <authorList>
            <person name="Wiegand S."/>
            <person name="Jogler M."/>
            <person name="Boedeker C."/>
            <person name="Pinto D."/>
            <person name="Vollmers J."/>
            <person name="Rivas-Marin E."/>
            <person name="Kohn T."/>
            <person name="Peeters S.H."/>
            <person name="Heuer A."/>
            <person name="Rast P."/>
            <person name="Oberbeckmann S."/>
            <person name="Bunk B."/>
            <person name="Jeske O."/>
            <person name="Meyerdierks A."/>
            <person name="Storesund J.E."/>
            <person name="Kallscheuer N."/>
            <person name="Luecker S."/>
            <person name="Lage O.M."/>
            <person name="Pohl T."/>
            <person name="Merkel B.J."/>
            <person name="Hornburger P."/>
            <person name="Mueller R.-W."/>
            <person name="Bruemmer F."/>
            <person name="Labrenz M."/>
            <person name="Spormann A.M."/>
            <person name="Op Den Camp H."/>
            <person name="Overmann J."/>
            <person name="Amann R."/>
            <person name="Jetten M.S.M."/>
            <person name="Mascher T."/>
            <person name="Medema M.H."/>
            <person name="Devos D.P."/>
            <person name="Kaster A.-K."/>
            <person name="Ovreas L."/>
            <person name="Rohde M."/>
            <person name="Galperin M.Y."/>
            <person name="Jogler C."/>
        </authorList>
    </citation>
    <scope>NUCLEOTIDE SEQUENCE [LARGE SCALE GENOMIC DNA]</scope>
    <source>
        <strain evidence="1 2">Pan14r</strain>
    </source>
</reference>
<proteinExistence type="predicted"/>
<protein>
    <submittedName>
        <fullName evidence="1">Uncharacterized protein</fullName>
    </submittedName>
</protein>
<gene>
    <name evidence="1" type="ORF">Pan14r_09710</name>
</gene>
<dbReference type="Proteomes" id="UP000317238">
    <property type="component" value="Unassembled WGS sequence"/>
</dbReference>
<dbReference type="InterPro" id="IPR006311">
    <property type="entry name" value="TAT_signal"/>
</dbReference>
<dbReference type="EMBL" id="SJPL01000001">
    <property type="protein sequence ID" value="TWT68724.1"/>
    <property type="molecule type" value="Genomic_DNA"/>
</dbReference>
<evidence type="ECO:0000313" key="1">
    <source>
        <dbReference type="EMBL" id="TWT68724.1"/>
    </source>
</evidence>
<dbReference type="AlphaFoldDB" id="A0A5C5Y0L5"/>